<evidence type="ECO:0000256" key="10">
    <source>
        <dbReference type="SAM" id="SignalP"/>
    </source>
</evidence>
<dbReference type="PROSITE" id="PS50278">
    <property type="entry name" value="PDGF_2"/>
    <property type="match status" value="1"/>
</dbReference>
<keyword evidence="7" id="KW-0325">Glycoprotein</keyword>
<evidence type="ECO:0000256" key="2">
    <source>
        <dbReference type="ARBA" id="ARBA00022473"/>
    </source>
</evidence>
<sequence length="330" mass="36670">MNFLPSWIHWGLAVLLYIPHAQVSATGMCPAGGITWVVKFLKVYERSMCQVREILVDIFQEYPDEVEYIFKPSCVPLMRCAGCCNDESLECVPTESYNITMQIMKIKPHISQHIMDMSFQQHSQCECRPKKEVKSKQENHCEPCTEKSQRKHLFVQDPQTCKCSCKNTDSRCKARQLELNERTCRLVSTARGTHQYQYQYQLGPGRAASSCSLAGAGTAMLHSQLCLPVRPIALPAIASMHPILSPTLPHALPLATVSVLSRGGSQSLWENPIPLTTAPHSRSLSHTLTHSHSLSYSLVSLVPTAPVRLGWVRVSAGCLGAKGKLNETNV</sequence>
<dbReference type="Xenbase" id="XB-GENE-485744">
    <property type="gene designation" value="vegfa"/>
</dbReference>
<evidence type="ECO:0000256" key="4">
    <source>
        <dbReference type="ARBA" id="ARBA00022782"/>
    </source>
</evidence>
<dbReference type="GO" id="GO:0008083">
    <property type="term" value="F:growth factor activity"/>
    <property type="evidence" value="ECO:0007669"/>
    <property type="project" value="UniProtKB-KW"/>
</dbReference>
<dbReference type="Ensembl" id="ENSXETT00000035746">
    <property type="protein sequence ID" value="ENSXETP00000035746"/>
    <property type="gene ID" value="ENSXETG00000016375"/>
</dbReference>
<dbReference type="PANTHER" id="PTHR12025:SF5">
    <property type="entry name" value="VASCULAR ENDOTHELIAL GROWTH FACTOR A, LONG FORM"/>
    <property type="match status" value="1"/>
</dbReference>
<dbReference type="SMART" id="SM00141">
    <property type="entry name" value="PDGF"/>
    <property type="match status" value="1"/>
</dbReference>
<keyword evidence="10" id="KW-0732">Signal</keyword>
<organism evidence="12">
    <name type="scientific">Xenopus tropicalis</name>
    <name type="common">Western clawed frog</name>
    <name type="synonym">Silurana tropicalis</name>
    <dbReference type="NCBI Taxonomy" id="8364"/>
    <lineage>
        <taxon>Eukaryota</taxon>
        <taxon>Metazoa</taxon>
        <taxon>Chordata</taxon>
        <taxon>Craniata</taxon>
        <taxon>Vertebrata</taxon>
        <taxon>Euteleostomi</taxon>
        <taxon>Amphibia</taxon>
        <taxon>Batrachia</taxon>
        <taxon>Anura</taxon>
        <taxon>Pipoidea</taxon>
        <taxon>Pipidae</taxon>
        <taxon>Xenopodinae</taxon>
        <taxon>Xenopus</taxon>
        <taxon>Silurana</taxon>
    </lineage>
</organism>
<keyword evidence="3" id="KW-0037">Angiogenesis</keyword>
<reference evidence="12" key="2">
    <citation type="submission" date="2011-06" db="UniProtKB">
        <authorList>
            <consortium name="Ensembl"/>
        </authorList>
    </citation>
    <scope>IDENTIFICATION</scope>
</reference>
<reference evidence="12" key="1">
    <citation type="journal article" date="2010" name="Science">
        <title>The genome of the Western clawed frog Xenopus tropicalis.</title>
        <authorList>
            <person name="Hellsten U."/>
            <person name="Harland R.M."/>
            <person name="Gilchrist M.J."/>
            <person name="Hendrix D."/>
            <person name="Jurka J."/>
            <person name="Kapitonov V."/>
            <person name="Ovcharenko I."/>
            <person name="Putnam N.H."/>
            <person name="Shu S."/>
            <person name="Taher L."/>
            <person name="Blitz I.L."/>
            <person name="Blumberg B."/>
            <person name="Dichmann D.S."/>
            <person name="Dubchak I."/>
            <person name="Amaya E."/>
            <person name="Detter J.C."/>
            <person name="Fletcher R."/>
            <person name="Gerhard D.S."/>
            <person name="Goodstein D."/>
            <person name="Graves T."/>
            <person name="Grigoriev I.V."/>
            <person name="Grimwood J."/>
            <person name="Kawashima T."/>
            <person name="Lindquist E."/>
            <person name="Lucas S.M."/>
            <person name="Mead P.E."/>
            <person name="Mitros T."/>
            <person name="Ogino H."/>
            <person name="Ohta Y."/>
            <person name="Poliakov A.V."/>
            <person name="Pollet N."/>
            <person name="Robert J."/>
            <person name="Salamov A."/>
            <person name="Sater A.K."/>
            <person name="Schmutz J."/>
            <person name="Terry A."/>
            <person name="Vize P.D."/>
            <person name="Warren W.C."/>
            <person name="Wells D."/>
            <person name="Wills A."/>
            <person name="Wilson R.K."/>
            <person name="Zimmerman L.B."/>
            <person name="Zorn A.M."/>
            <person name="Grainger R."/>
            <person name="Grammer T."/>
            <person name="Khokha M.K."/>
            <person name="Richardson P.M."/>
            <person name="Rokhsar D.S."/>
        </authorList>
    </citation>
    <scope>NUCLEOTIDE SEQUENCE [LARGE SCALE GENOMIC DNA]</scope>
    <source>
        <strain evidence="12">Nigerian</strain>
    </source>
</reference>
<dbReference type="Pfam" id="PF00341">
    <property type="entry name" value="PDGF"/>
    <property type="match status" value="1"/>
</dbReference>
<protein>
    <submittedName>
        <fullName evidence="12">Vascular endothelial growth factor A</fullName>
    </submittedName>
</protein>
<dbReference type="STRING" id="8364.ENSXETP00000035746"/>
<dbReference type="GeneTree" id="ENSGT00940000157284"/>
<dbReference type="Pfam" id="PF14554">
    <property type="entry name" value="VEGF_C"/>
    <property type="match status" value="1"/>
</dbReference>
<keyword evidence="8" id="KW-0497">Mitogen</keyword>
<dbReference type="PANTHER" id="PTHR12025">
    <property type="entry name" value="VASCULAR ENDOTHELIAL GROWTH FACTOR"/>
    <property type="match status" value="1"/>
</dbReference>
<dbReference type="InterPro" id="IPR050507">
    <property type="entry name" value="PDGF/VEGF_growth_factor"/>
</dbReference>
<dbReference type="GO" id="GO:0008201">
    <property type="term" value="F:heparin binding"/>
    <property type="evidence" value="ECO:0007669"/>
    <property type="project" value="InterPro"/>
</dbReference>
<dbReference type="GO" id="GO:0001525">
    <property type="term" value="P:angiogenesis"/>
    <property type="evidence" value="ECO:0007669"/>
    <property type="project" value="UniProtKB-KW"/>
</dbReference>
<dbReference type="AlphaFoldDB" id="F6QDM7"/>
<evidence type="ECO:0000256" key="7">
    <source>
        <dbReference type="ARBA" id="ARBA00023180"/>
    </source>
</evidence>
<dbReference type="InParanoid" id="F6QDM7"/>
<feature type="chain" id="PRO_5030169290" evidence="10">
    <location>
        <begin position="26"/>
        <end position="330"/>
    </location>
</feature>
<dbReference type="FunCoup" id="F6QDM7">
    <property type="interactions" value="919"/>
</dbReference>
<dbReference type="FunFam" id="2.10.160.10:FF:000001">
    <property type="entry name" value="Vascular endothelial growth factor A"/>
    <property type="match status" value="1"/>
</dbReference>
<proteinExistence type="inferred from homology"/>
<dbReference type="GO" id="GO:0030154">
    <property type="term" value="P:cell differentiation"/>
    <property type="evidence" value="ECO:0007669"/>
    <property type="project" value="UniProtKB-KW"/>
</dbReference>
<dbReference type="SUPFAM" id="SSF57501">
    <property type="entry name" value="Cystine-knot cytokines"/>
    <property type="match status" value="1"/>
</dbReference>
<evidence type="ECO:0000256" key="8">
    <source>
        <dbReference type="ARBA" id="ARBA00023246"/>
    </source>
</evidence>
<dbReference type="GO" id="GO:0051781">
    <property type="term" value="P:positive regulation of cell division"/>
    <property type="evidence" value="ECO:0007669"/>
    <property type="project" value="UniProtKB-KW"/>
</dbReference>
<dbReference type="SUPFAM" id="SSF57593">
    <property type="entry name" value="Heparin-binding domain from vascular endothelial growth factor"/>
    <property type="match status" value="1"/>
</dbReference>
<dbReference type="Bgee" id="ENSXETG00000016375">
    <property type="expression patterns" value="Expressed in skeletal muscle tissue and 15 other cell types or tissues"/>
</dbReference>
<keyword evidence="2" id="KW-0217">Developmental protein</keyword>
<dbReference type="InterPro" id="IPR036841">
    <property type="entry name" value="VEGF_C_sf"/>
</dbReference>
<name>F6QDM7_XENTR</name>
<keyword evidence="6" id="KW-1015">Disulfide bond</keyword>
<dbReference type="GO" id="GO:0016020">
    <property type="term" value="C:membrane"/>
    <property type="evidence" value="ECO:0007669"/>
    <property type="project" value="InterPro"/>
</dbReference>
<dbReference type="InterPro" id="IPR029034">
    <property type="entry name" value="Cystine-knot_cytokine"/>
</dbReference>
<accession>F6QDM7</accession>
<feature type="signal peptide" evidence="10">
    <location>
        <begin position="1"/>
        <end position="25"/>
    </location>
</feature>
<evidence type="ECO:0000256" key="1">
    <source>
        <dbReference type="ARBA" id="ARBA00006686"/>
    </source>
</evidence>
<comment type="similarity">
    <text evidence="1 9">Belongs to the PDGF/VEGF growth factor family.</text>
</comment>
<keyword evidence="5 9" id="KW-0339">Growth factor</keyword>
<dbReference type="Gene3D" id="2.10.160.10">
    <property type="entry name" value="Vascular endothelial growth factor, heparin-binding domain"/>
    <property type="match status" value="1"/>
</dbReference>
<evidence type="ECO:0000259" key="11">
    <source>
        <dbReference type="PROSITE" id="PS50278"/>
    </source>
</evidence>
<feature type="domain" description="Platelet-derived growth factor (PDGF) family profile" evidence="11">
    <location>
        <begin position="36"/>
        <end position="132"/>
    </location>
</feature>
<keyword evidence="4" id="KW-0221">Differentiation</keyword>
<dbReference type="InterPro" id="IPR000072">
    <property type="entry name" value="PDGF/VEGF_dom"/>
</dbReference>
<gene>
    <name evidence="12" type="primary">vegfa</name>
</gene>
<dbReference type="CDD" id="cd00135">
    <property type="entry name" value="PDGF"/>
    <property type="match status" value="1"/>
</dbReference>
<dbReference type="PROSITE" id="PS00249">
    <property type="entry name" value="PDGF_1"/>
    <property type="match status" value="1"/>
</dbReference>
<dbReference type="InterPro" id="IPR023581">
    <property type="entry name" value="PD_growth_factor_CS"/>
</dbReference>
<dbReference type="FunFam" id="2.10.90.10:FF:000009">
    <property type="entry name" value="Vascular endothelial growth factor A"/>
    <property type="match status" value="1"/>
</dbReference>
<evidence type="ECO:0000256" key="3">
    <source>
        <dbReference type="ARBA" id="ARBA00022657"/>
    </source>
</evidence>
<dbReference type="InterPro" id="IPR027928">
    <property type="entry name" value="VEGF_C"/>
</dbReference>
<evidence type="ECO:0000256" key="6">
    <source>
        <dbReference type="ARBA" id="ARBA00023157"/>
    </source>
</evidence>
<evidence type="ECO:0000256" key="9">
    <source>
        <dbReference type="RuleBase" id="RU003818"/>
    </source>
</evidence>
<evidence type="ECO:0000313" key="12">
    <source>
        <dbReference type="Ensembl" id="ENSXETP00000035746"/>
    </source>
</evidence>
<dbReference type="Gene3D" id="2.10.90.10">
    <property type="entry name" value="Cystine-knot cytokines"/>
    <property type="match status" value="1"/>
</dbReference>
<evidence type="ECO:0000256" key="5">
    <source>
        <dbReference type="ARBA" id="ARBA00023030"/>
    </source>
</evidence>